<organism evidence="3 4">
    <name type="scientific">Vanessa tameamea</name>
    <name type="common">Kamehameha butterfly</name>
    <dbReference type="NCBI Taxonomy" id="334116"/>
    <lineage>
        <taxon>Eukaryota</taxon>
        <taxon>Metazoa</taxon>
        <taxon>Ecdysozoa</taxon>
        <taxon>Arthropoda</taxon>
        <taxon>Hexapoda</taxon>
        <taxon>Insecta</taxon>
        <taxon>Pterygota</taxon>
        <taxon>Neoptera</taxon>
        <taxon>Endopterygota</taxon>
        <taxon>Lepidoptera</taxon>
        <taxon>Glossata</taxon>
        <taxon>Ditrysia</taxon>
        <taxon>Papilionoidea</taxon>
        <taxon>Nymphalidae</taxon>
        <taxon>Nymphalinae</taxon>
        <taxon>Vanessa</taxon>
    </lineage>
</organism>
<protein>
    <submittedName>
        <fullName evidence="4">Uncharacterized protein LOC113404397 isoform X2</fullName>
    </submittedName>
</protein>
<feature type="transmembrane region" description="Helical" evidence="2">
    <location>
        <begin position="88"/>
        <end position="111"/>
    </location>
</feature>
<evidence type="ECO:0000256" key="1">
    <source>
        <dbReference type="SAM" id="MobiDB-lite"/>
    </source>
</evidence>
<feature type="region of interest" description="Disordered" evidence="1">
    <location>
        <begin position="201"/>
        <end position="221"/>
    </location>
</feature>
<dbReference type="AlphaFoldDB" id="A0A8B8IV84"/>
<evidence type="ECO:0000313" key="4">
    <source>
        <dbReference type="RefSeq" id="XP_026501058.1"/>
    </source>
</evidence>
<feature type="transmembrane region" description="Helical" evidence="2">
    <location>
        <begin position="12"/>
        <end position="33"/>
    </location>
</feature>
<proteinExistence type="predicted"/>
<sequence length="221" mass="24472">MGCVARAVPTAFLHINLLLMLFAGAILSAAARLKWDPSAYIAARELFSLEYRTAAVMLPASGFSIMLLAHLALTALRCRRLSLRRVLLILYATTTFLVVWCEVVWGCWVTYRVLRWMRGKQAAELRHALQLSDHLHPLLQHLAHYHPLPEKVNQLMEEAEKDLPSNVYVLACASGIMVGLQALSAALALLAARGARRPRARALDAHSTVTTTTPLRSADDL</sequence>
<accession>A0A8B8IV84</accession>
<keyword evidence="2" id="KW-0812">Transmembrane</keyword>
<evidence type="ECO:0000256" key="2">
    <source>
        <dbReference type="SAM" id="Phobius"/>
    </source>
</evidence>
<dbReference type="RefSeq" id="XP_026501058.1">
    <property type="nucleotide sequence ID" value="XM_026645273.2"/>
</dbReference>
<evidence type="ECO:0000313" key="3">
    <source>
        <dbReference type="Proteomes" id="UP001652626"/>
    </source>
</evidence>
<gene>
    <name evidence="4" type="primary">LOC113404397</name>
</gene>
<feature type="transmembrane region" description="Helical" evidence="2">
    <location>
        <begin position="53"/>
        <end position="76"/>
    </location>
</feature>
<dbReference type="Proteomes" id="UP001652626">
    <property type="component" value="Chromosome 11"/>
</dbReference>
<keyword evidence="2" id="KW-1133">Transmembrane helix</keyword>
<feature type="transmembrane region" description="Helical" evidence="2">
    <location>
        <begin position="167"/>
        <end position="192"/>
    </location>
</feature>
<reference evidence="4" key="1">
    <citation type="submission" date="2025-08" db="UniProtKB">
        <authorList>
            <consortium name="RefSeq"/>
        </authorList>
    </citation>
    <scope>IDENTIFICATION</scope>
    <source>
        <tissue evidence="4">Whole body</tissue>
    </source>
</reference>
<dbReference type="GeneID" id="113404397"/>
<keyword evidence="3" id="KW-1185">Reference proteome</keyword>
<keyword evidence="2" id="KW-0472">Membrane</keyword>
<name>A0A8B8IV84_VANTA</name>